<dbReference type="AlphaFoldDB" id="A0A9X0U3U2"/>
<dbReference type="SUPFAM" id="SSF51735">
    <property type="entry name" value="NAD(P)-binding Rossmann-fold domains"/>
    <property type="match status" value="1"/>
</dbReference>
<keyword evidence="2" id="KW-1185">Reference proteome</keyword>
<dbReference type="PANTHER" id="PTHR43975:SF2">
    <property type="entry name" value="EG:BACR7A4.14 PROTEIN-RELATED"/>
    <property type="match status" value="1"/>
</dbReference>
<evidence type="ECO:0000313" key="1">
    <source>
        <dbReference type="EMBL" id="MBB5328746.1"/>
    </source>
</evidence>
<dbReference type="CDD" id="cd05233">
    <property type="entry name" value="SDR_c"/>
    <property type="match status" value="1"/>
</dbReference>
<proteinExistence type="predicted"/>
<accession>A0A9X0U3U2</accession>
<protein>
    <submittedName>
        <fullName evidence="1">NAD(P)-dependent dehydrogenase (Short-subunit alcohol dehydrogenase family)</fullName>
    </submittedName>
</protein>
<dbReference type="Proteomes" id="UP000535182">
    <property type="component" value="Unassembled WGS sequence"/>
</dbReference>
<dbReference type="EMBL" id="JACHEB010000004">
    <property type="protein sequence ID" value="MBB5328746.1"/>
    <property type="molecule type" value="Genomic_DNA"/>
</dbReference>
<dbReference type="InterPro" id="IPR036291">
    <property type="entry name" value="NAD(P)-bd_dom_sf"/>
</dbReference>
<reference evidence="1 2" key="1">
    <citation type="submission" date="2020-08" db="EMBL/GenBank/DDBJ databases">
        <title>Genomic Encyclopedia of Type Strains, Phase IV (KMG-V): Genome sequencing to study the core and pangenomes of soil and plant-associated prokaryotes.</title>
        <authorList>
            <person name="Whitman W."/>
        </authorList>
    </citation>
    <scope>NUCLEOTIDE SEQUENCE [LARGE SCALE GENOMIC DNA]</scope>
    <source>
        <strain evidence="1 2">X5P2</strain>
    </source>
</reference>
<comment type="caution">
    <text evidence="1">The sequence shown here is derived from an EMBL/GenBank/DDBJ whole genome shotgun (WGS) entry which is preliminary data.</text>
</comment>
<dbReference type="Gene3D" id="3.40.50.720">
    <property type="entry name" value="NAD(P)-binding Rossmann-like Domain"/>
    <property type="match status" value="1"/>
</dbReference>
<dbReference type="Pfam" id="PF00106">
    <property type="entry name" value="adh_short"/>
    <property type="match status" value="1"/>
</dbReference>
<dbReference type="PANTHER" id="PTHR43975">
    <property type="entry name" value="ZGC:101858"/>
    <property type="match status" value="1"/>
</dbReference>
<gene>
    <name evidence="1" type="ORF">HDF14_002356</name>
</gene>
<organism evidence="1 2">
    <name type="scientific">Tunturiibacter gelidiferens</name>
    <dbReference type="NCBI Taxonomy" id="3069689"/>
    <lineage>
        <taxon>Bacteria</taxon>
        <taxon>Pseudomonadati</taxon>
        <taxon>Acidobacteriota</taxon>
        <taxon>Terriglobia</taxon>
        <taxon>Terriglobales</taxon>
        <taxon>Acidobacteriaceae</taxon>
        <taxon>Tunturiibacter</taxon>
    </lineage>
</organism>
<sequence length="76" mass="8380">MLEEAVKGFGSVDILVNNAGAYEYIPLEEITNDHFHRLFDLNVLRTILVTQAALPHPRKTGGSVINISSVVSVWVC</sequence>
<evidence type="ECO:0000313" key="2">
    <source>
        <dbReference type="Proteomes" id="UP000535182"/>
    </source>
</evidence>
<name>A0A9X0U3U2_9BACT</name>
<dbReference type="PRINTS" id="PR00081">
    <property type="entry name" value="GDHRDH"/>
</dbReference>
<dbReference type="PRINTS" id="PR00080">
    <property type="entry name" value="SDRFAMILY"/>
</dbReference>
<dbReference type="InterPro" id="IPR002347">
    <property type="entry name" value="SDR_fam"/>
</dbReference>